<dbReference type="KEGG" id="bpx:BUPH_02129"/>
<sequence>MNAVSTREGSAVAFCLNLWRRRAPRRETDWRTLLRENLYGCTVVSPASARREAPLRGKTGDWRESNMFRLVGAGAVLLMVASTVSAGERYVEIWNPPEARIGQPLRQPLTQPLTQPSCRKSNCRTGRPSRHSTALTPRRVADPLANPSAHSRVRADNSKKHADPRPAELPRIITPEGNIFRVGTRDATVSVLR</sequence>
<dbReference type="eggNOG" id="ENOG503172P">
    <property type="taxonomic scope" value="Bacteria"/>
</dbReference>
<evidence type="ECO:0000313" key="2">
    <source>
        <dbReference type="EMBL" id="AFT85702.1"/>
    </source>
</evidence>
<proteinExistence type="predicted"/>
<accession>K0DLQ8</accession>
<feature type="region of interest" description="Disordered" evidence="1">
    <location>
        <begin position="101"/>
        <end position="171"/>
    </location>
</feature>
<dbReference type="AlphaFoldDB" id="K0DLQ8"/>
<feature type="compositionally biased region" description="Polar residues" evidence="1">
    <location>
        <begin position="108"/>
        <end position="124"/>
    </location>
</feature>
<dbReference type="HOGENOM" id="CLU_123211_0_0_4"/>
<evidence type="ECO:0000313" key="3">
    <source>
        <dbReference type="Proteomes" id="UP000010105"/>
    </source>
</evidence>
<evidence type="ECO:0000256" key="1">
    <source>
        <dbReference type="SAM" id="MobiDB-lite"/>
    </source>
</evidence>
<organism evidence="2 3">
    <name type="scientific">Paraburkholderia phenoliruptrix BR3459a</name>
    <dbReference type="NCBI Taxonomy" id="1229205"/>
    <lineage>
        <taxon>Bacteria</taxon>
        <taxon>Pseudomonadati</taxon>
        <taxon>Pseudomonadota</taxon>
        <taxon>Betaproteobacteria</taxon>
        <taxon>Burkholderiales</taxon>
        <taxon>Burkholderiaceae</taxon>
        <taxon>Paraburkholderia</taxon>
    </lineage>
</organism>
<dbReference type="STRING" id="1229205.BUPH_02129"/>
<name>K0DLQ8_9BURK</name>
<gene>
    <name evidence="2" type="ORF">BUPH_02129</name>
</gene>
<feature type="compositionally biased region" description="Basic and acidic residues" evidence="1">
    <location>
        <begin position="153"/>
        <end position="168"/>
    </location>
</feature>
<dbReference type="EMBL" id="CP003863">
    <property type="protein sequence ID" value="AFT85702.1"/>
    <property type="molecule type" value="Genomic_DNA"/>
</dbReference>
<dbReference type="PATRIC" id="fig|1229205.11.peg.1788"/>
<dbReference type="Proteomes" id="UP000010105">
    <property type="component" value="Chromosome 1"/>
</dbReference>
<reference evidence="2 3" key="1">
    <citation type="journal article" date="2012" name="J. Bacteriol.">
        <title>Complete Genome Sequence of Burkholderia phenoliruptrix BR3459a (CLA1), a Heat-Tolerant, Nitrogen-Fixing Symbiont of Mimosa flocculosa.</title>
        <authorList>
            <person name="de Oliveira Cunha C."/>
            <person name="Goda Zuleta L.F."/>
            <person name="Paula de Almeida L.G."/>
            <person name="Prioli Ciapina L."/>
            <person name="Lustrino Borges W."/>
            <person name="Pitard R.M."/>
            <person name="Baldani J.I."/>
            <person name="Straliotto R."/>
            <person name="de Faria S.M."/>
            <person name="Hungria M."/>
            <person name="Sousa Cavada B."/>
            <person name="Mercante F.M."/>
            <person name="Ribeiro de Vasconcelos A.T."/>
        </authorList>
    </citation>
    <scope>NUCLEOTIDE SEQUENCE [LARGE SCALE GENOMIC DNA]</scope>
    <source>
        <strain evidence="2 3">BR3459a</strain>
    </source>
</reference>
<protein>
    <submittedName>
        <fullName evidence="2">Uncharacterized protein</fullName>
    </submittedName>
</protein>